<dbReference type="Pfam" id="PF16453">
    <property type="entry name" value="IQ_SEC7_PH"/>
    <property type="match status" value="1"/>
</dbReference>
<sequence>MVCVCVVCACVCLCVLCVCVCVCVDDGADIPRDMVWASMRGLTHGVCVCLGVDDGADIPRDMVVGIYERIQQRELRSNEDHVTYVTKVEQSIVGMKTVLSVPHRRLVCCSRLFEVTDVNKAQKQAAHQREVFLFNDLIVVRLPDSLTPD</sequence>
<dbReference type="AlphaFoldDB" id="A0A4W5RVU8"/>
<name>A0A4W5RVU8_9TELE</name>
<dbReference type="Ensembl" id="ENSHHUT00000093200.1">
    <property type="protein sequence ID" value="ENSHHUP00000090398.1"/>
    <property type="gene ID" value="ENSHHUG00000052188.1"/>
</dbReference>
<dbReference type="GeneTree" id="ENSGT00940000155908"/>
<dbReference type="InterPro" id="IPR033742">
    <property type="entry name" value="IQSEC_PH"/>
</dbReference>
<reference evidence="5" key="2">
    <citation type="submission" date="2025-08" db="UniProtKB">
        <authorList>
            <consortium name="Ensembl"/>
        </authorList>
    </citation>
    <scope>IDENTIFICATION</scope>
</reference>
<organism evidence="5 6">
    <name type="scientific">Hucho hucho</name>
    <name type="common">huchen</name>
    <dbReference type="NCBI Taxonomy" id="62062"/>
    <lineage>
        <taxon>Eukaryota</taxon>
        <taxon>Metazoa</taxon>
        <taxon>Chordata</taxon>
        <taxon>Craniata</taxon>
        <taxon>Vertebrata</taxon>
        <taxon>Euteleostomi</taxon>
        <taxon>Actinopterygii</taxon>
        <taxon>Neopterygii</taxon>
        <taxon>Teleostei</taxon>
        <taxon>Protacanthopterygii</taxon>
        <taxon>Salmoniformes</taxon>
        <taxon>Salmonidae</taxon>
        <taxon>Salmoninae</taxon>
        <taxon>Hucho</taxon>
    </lineage>
</organism>
<dbReference type="PANTHER" id="PTHR10663">
    <property type="entry name" value="GUANYL-NUCLEOTIDE EXCHANGE FACTOR"/>
    <property type="match status" value="1"/>
</dbReference>
<evidence type="ECO:0000313" key="6">
    <source>
        <dbReference type="Proteomes" id="UP000314982"/>
    </source>
</evidence>
<reference evidence="6" key="1">
    <citation type="submission" date="2018-06" db="EMBL/GenBank/DDBJ databases">
        <title>Genome assembly of Danube salmon.</title>
        <authorList>
            <person name="Macqueen D.J."/>
            <person name="Gundappa M.K."/>
        </authorList>
    </citation>
    <scope>NUCLEOTIDE SEQUENCE [LARGE SCALE GENOMIC DNA]</scope>
</reference>
<dbReference type="STRING" id="62062.ENSHHUP00000090398"/>
<dbReference type="Proteomes" id="UP000314982">
    <property type="component" value="Unassembled WGS sequence"/>
</dbReference>
<dbReference type="PANTHER" id="PTHR10663:SF318">
    <property type="entry name" value="IQ MOTIF AND SEC7 DOMAIN-CONTAINING PROTEIN 3"/>
    <property type="match status" value="1"/>
</dbReference>
<dbReference type="GO" id="GO:0030036">
    <property type="term" value="P:actin cytoskeleton organization"/>
    <property type="evidence" value="ECO:0007669"/>
    <property type="project" value="TreeGrafter"/>
</dbReference>
<evidence type="ECO:0000259" key="4">
    <source>
        <dbReference type="Pfam" id="PF16453"/>
    </source>
</evidence>
<proteinExistence type="predicted"/>
<protein>
    <recommendedName>
        <fullName evidence="4">IQ motif and SEC7 domain-containing protein</fullName>
    </recommendedName>
</protein>
<keyword evidence="3" id="KW-0732">Signal</keyword>
<dbReference type="Gene3D" id="2.30.29.30">
    <property type="entry name" value="Pleckstrin-homology domain (PH domain)/Phosphotyrosine-binding domain (PTB)"/>
    <property type="match status" value="1"/>
</dbReference>
<dbReference type="InterPro" id="IPR011993">
    <property type="entry name" value="PH-like_dom_sf"/>
</dbReference>
<evidence type="ECO:0000256" key="2">
    <source>
        <dbReference type="ARBA" id="ARBA00022490"/>
    </source>
</evidence>
<accession>A0A4W5RVU8</accession>
<evidence type="ECO:0000256" key="3">
    <source>
        <dbReference type="SAM" id="SignalP"/>
    </source>
</evidence>
<reference evidence="5" key="3">
    <citation type="submission" date="2025-09" db="UniProtKB">
        <authorList>
            <consortium name="Ensembl"/>
        </authorList>
    </citation>
    <scope>IDENTIFICATION</scope>
</reference>
<feature type="signal peptide" evidence="3">
    <location>
        <begin position="1"/>
        <end position="17"/>
    </location>
</feature>
<evidence type="ECO:0000256" key="1">
    <source>
        <dbReference type="ARBA" id="ARBA00004496"/>
    </source>
</evidence>
<dbReference type="GO" id="GO:0005737">
    <property type="term" value="C:cytoplasm"/>
    <property type="evidence" value="ECO:0007669"/>
    <property type="project" value="UniProtKB-SubCell"/>
</dbReference>
<comment type="subcellular location">
    <subcellularLocation>
        <location evidence="1">Cytoplasm</location>
    </subcellularLocation>
</comment>
<feature type="chain" id="PRO_5021465025" description="IQ motif and SEC7 domain-containing protein" evidence="3">
    <location>
        <begin position="18"/>
        <end position="149"/>
    </location>
</feature>
<keyword evidence="2" id="KW-0963">Cytoplasm</keyword>
<evidence type="ECO:0000313" key="5">
    <source>
        <dbReference type="Ensembl" id="ENSHHUP00000090398.1"/>
    </source>
</evidence>
<keyword evidence="6" id="KW-1185">Reference proteome</keyword>
<feature type="domain" description="IQ motif and SEC7" evidence="4">
    <location>
        <begin position="95"/>
        <end position="140"/>
    </location>
</feature>